<dbReference type="RefSeq" id="WP_120060393.1">
    <property type="nucleotide sequence ID" value="NZ_QYRP01000002.1"/>
</dbReference>
<organism evidence="2 3">
    <name type="scientific">Nocardioides cavernaquae</name>
    <dbReference type="NCBI Taxonomy" id="2321396"/>
    <lineage>
        <taxon>Bacteria</taxon>
        <taxon>Bacillati</taxon>
        <taxon>Actinomycetota</taxon>
        <taxon>Actinomycetes</taxon>
        <taxon>Propionibacteriales</taxon>
        <taxon>Nocardioidaceae</taxon>
        <taxon>Nocardioides</taxon>
    </lineage>
</organism>
<proteinExistence type="predicted"/>
<name>A0A3A5H8R8_9ACTN</name>
<evidence type="ECO:0000313" key="2">
    <source>
        <dbReference type="EMBL" id="RJS46421.1"/>
    </source>
</evidence>
<feature type="compositionally biased region" description="Basic and acidic residues" evidence="1">
    <location>
        <begin position="214"/>
        <end position="231"/>
    </location>
</feature>
<dbReference type="EMBL" id="QYRP01000002">
    <property type="protein sequence ID" value="RJS46421.1"/>
    <property type="molecule type" value="Genomic_DNA"/>
</dbReference>
<dbReference type="Proteomes" id="UP000276542">
    <property type="component" value="Unassembled WGS sequence"/>
</dbReference>
<keyword evidence="3" id="KW-1185">Reference proteome</keyword>
<dbReference type="OrthoDB" id="3747467at2"/>
<evidence type="ECO:0000313" key="3">
    <source>
        <dbReference type="Proteomes" id="UP000276542"/>
    </source>
</evidence>
<gene>
    <name evidence="2" type="ORF">D4739_09485</name>
</gene>
<protein>
    <submittedName>
        <fullName evidence="2">Uncharacterized protein</fullName>
    </submittedName>
</protein>
<dbReference type="AlphaFoldDB" id="A0A3A5H8R8"/>
<reference evidence="3" key="1">
    <citation type="submission" date="2018-09" db="EMBL/GenBank/DDBJ databases">
        <authorList>
            <person name="Zhu H."/>
        </authorList>
    </citation>
    <scope>NUCLEOTIDE SEQUENCE [LARGE SCALE GENOMIC DNA]</scope>
    <source>
        <strain evidence="3">K1W22B-1</strain>
    </source>
</reference>
<comment type="caution">
    <text evidence="2">The sequence shown here is derived from an EMBL/GenBank/DDBJ whole genome shotgun (WGS) entry which is preliminary data.</text>
</comment>
<evidence type="ECO:0000256" key="1">
    <source>
        <dbReference type="SAM" id="MobiDB-lite"/>
    </source>
</evidence>
<feature type="region of interest" description="Disordered" evidence="1">
    <location>
        <begin position="214"/>
        <end position="239"/>
    </location>
</feature>
<accession>A0A3A5H8R8</accession>
<sequence>MSDATDQFSYGEFGRRFFALAVTPERILAGVNTLAGQPIDVGPLGVGPGKIAKVTAKGTIGSATARPIAGDAVSYRVLLPIELTFDVHLQVDRHRFHADLEVPLILTALAIGELKIFIDIASPLPNQVKVHLRAEGLRASLLNKVVGVDTELQRFVAKYVKREVTKPEIMAARTIDVLQAVEGAWRSVAPRPSNEQPSLIADLTDALEAEIEEHQDLISELTDPRDRDGPQPRDPNSAR</sequence>